<feature type="region of interest" description="Disordered" evidence="1">
    <location>
        <begin position="123"/>
        <end position="436"/>
    </location>
</feature>
<feature type="compositionally biased region" description="Basic and acidic residues" evidence="1">
    <location>
        <begin position="87"/>
        <end position="97"/>
    </location>
</feature>
<protein>
    <recommendedName>
        <fullName evidence="3">BAT2 N-terminal domain-containing protein</fullName>
    </recommendedName>
</protein>
<feature type="compositionally biased region" description="Basic and acidic residues" evidence="1">
    <location>
        <begin position="131"/>
        <end position="183"/>
    </location>
</feature>
<feature type="region of interest" description="Disordered" evidence="1">
    <location>
        <begin position="1569"/>
        <end position="1609"/>
    </location>
</feature>
<reference evidence="2" key="1">
    <citation type="submission" date="2014-12" db="EMBL/GenBank/DDBJ databases">
        <title>Insight into the proteome of Arion vulgaris.</title>
        <authorList>
            <person name="Aradska J."/>
            <person name="Bulat T."/>
            <person name="Smidak R."/>
            <person name="Sarate P."/>
            <person name="Gangsoo J."/>
            <person name="Sialana F."/>
            <person name="Bilban M."/>
            <person name="Lubec G."/>
        </authorList>
    </citation>
    <scope>NUCLEOTIDE SEQUENCE</scope>
    <source>
        <tissue evidence="2">Skin</tissue>
    </source>
</reference>
<feature type="compositionally biased region" description="Polar residues" evidence="1">
    <location>
        <begin position="374"/>
        <end position="388"/>
    </location>
</feature>
<sequence length="1637" mass="177655">RALDKDIDRVYNKNTDKDMVYNKEHIELKDIRQLGLRDENKEFKLDREHPNVWNQEFKIAKESAPVPLLNVWVKSQPLLPDPPISERLSDARHDGRGNKTPNINVWQQRLESKVADVERGGAFSELSTQVNKHDGSGSHREDKDSHQRQDRDHRRGYNRTDDPSHHKDRRDKYRGDRYREKRTSHYQQGGQQQQQQDQNGMGLPRGDTSRRGRGGPRSGGGSNRYTSGQSNFGGGGGHGYTNWGANGDSDVSERAPYQGDHSQNMNRGHDSRDGYMDGRNQRRDGRRQDDRNAPAPRFRRGGGVFEHRRHNSDRDSEAHGRSSRGQGANASSNSAASKRPVLIKQMSNEGEEWETASESSEPKNGLRESRENMSENSTIKKGISTQRPFSDRPNNHRMNNLDSRTSVERRSSQNGDHQQNFNNGAVPSSKSSVSNGTSITKSAIVSIAGPREHSSSSKLDNVIFADFDAGTTHTRKETGRKSDITDVPNKTMKAEQDRKDALANIDINNIAGVVVVDDMQEVTIDDPSFLYQTNEGFQEVTSRRTLKIKQKLIEAEQKKCEKEAQKKKDHQNKAVTRLKGTSPKSGRINLKGVSKLPPRLAKQREQRDKEKLFTHDIMPKIELWDNELANNLPICLDTNVLSSCATDVTSISSSNSLVFDENGALTGPLNTMTVTNKANMPQTMMSFSVAAAPAPVVNAWMKPINFNSSAGLMSLQMQQISPASQSLSSSHQTVSTAVVAAVAPVDVKLDRGDKHDSGIDRNGSMDTPQIIEMQKQQQTPQLSTSENTYVQVESTTTTTTTTVVKKMEMSSSKDIHDTKPEPIQMPPGYKDSIFGKGDHVSLQLDFHYDESLSNSLVPISERSSSSPVTTETTFIHNDNMNLSVPNANSQTMVSPTSPATEVLSSKIASVKNFWDLPAYEHKTCITATTASTTSDCLQSNLYNNTNTNNICMSSSSSSAASTDTNTAVFHDFNSEMVSDRGAVSLNDIQPSLIEENLGSVNFPPSTVVPVAPVPRHSPVVQRIHSPHPAECLINDDMQVSQTGRMFVHDDKSIILAPTNVCKVRPQQLQMGIGLGSEAMSMSVMSTGGPMPTVASPPMMIGQHGFPAFQFGSQFIPQEQRYTQPSFGFSLSQQQPPAAMSGQHQTQGPMGGQQTFNQPSLFISSSRTQAEYLSTSQLGFPQRGHGYGQPATPAPPAAAQQNTMLAPSAAAAGLLPTRTGQASAFGAEPLAKAMGANQISFSSGLGSTSIPGAGSQQLFFYDPSPTLGQLFQTHSQMIGGGQGNANLTNSQIIGSQLLQTRTSVQPNSAFFQPNTATSYFPAQQSSTIQVGGPIQQPSNAQFSVQTFGSQHHGLGLAMQPAGSSMEIGTASNFSQHHGLGLAMQPAGSSMEIGTASNLSMHSLSHQQHQALPLTAGNKASSFANMLGGTQQQQPPQQHFASAYNQPTPYSQTQLAAHNQHHHVQSRSNQPNTFIGSGGLNTGQGGPMSLKQFEGSNVSNSSTNYQHMTDSMSSNLNNMLMNGMMVGHSSGYQVSAGNKSSNTFNAGMTSGNTVDAFHIGFDRSQNMSLVGSPSPQAPLPMQSQQKSLNSRIPDASTSHLNPNAPVFPSTTKYSTNSIVVGPSITAVKYGDSSSAGGPT</sequence>
<dbReference type="PANTHER" id="PTHR14038:SF0">
    <property type="entry name" value="LP18708P"/>
    <property type="match status" value="1"/>
</dbReference>
<proteinExistence type="predicted"/>
<name>A0A0B7AY23_9EUPU</name>
<dbReference type="InterPro" id="IPR033184">
    <property type="entry name" value="PRRC2"/>
</dbReference>
<feature type="region of interest" description="Disordered" evidence="1">
    <location>
        <begin position="1130"/>
        <end position="1151"/>
    </location>
</feature>
<gene>
    <name evidence="2" type="primary">ORF149862</name>
</gene>
<feature type="compositionally biased region" description="Polar residues" evidence="1">
    <location>
        <begin position="1579"/>
        <end position="1599"/>
    </location>
</feature>
<feature type="compositionally biased region" description="Low complexity" evidence="1">
    <location>
        <begin position="187"/>
        <end position="198"/>
    </location>
</feature>
<feature type="compositionally biased region" description="Low complexity" evidence="1">
    <location>
        <begin position="323"/>
        <end position="337"/>
    </location>
</feature>
<feature type="compositionally biased region" description="Basic and acidic residues" evidence="1">
    <location>
        <begin position="267"/>
        <end position="292"/>
    </location>
</feature>
<dbReference type="EMBL" id="HACG01038858">
    <property type="protein sequence ID" value="CEK85723.1"/>
    <property type="molecule type" value="Transcribed_RNA"/>
</dbReference>
<dbReference type="PANTHER" id="PTHR14038">
    <property type="entry name" value="BAT2 HLA-B-ASSOCIATED TRANSCRIPT 2"/>
    <property type="match status" value="1"/>
</dbReference>
<feature type="compositionally biased region" description="Polar residues" evidence="1">
    <location>
        <begin position="412"/>
        <end position="436"/>
    </location>
</feature>
<feature type="non-terminal residue" evidence="2">
    <location>
        <position position="1637"/>
    </location>
</feature>
<dbReference type="GO" id="GO:0030154">
    <property type="term" value="P:cell differentiation"/>
    <property type="evidence" value="ECO:0007669"/>
    <property type="project" value="TreeGrafter"/>
</dbReference>
<feature type="compositionally biased region" description="Basic and acidic residues" evidence="1">
    <location>
        <begin position="360"/>
        <end position="373"/>
    </location>
</feature>
<evidence type="ECO:0000256" key="1">
    <source>
        <dbReference type="SAM" id="MobiDB-lite"/>
    </source>
</evidence>
<accession>A0A0B7AY23</accession>
<evidence type="ECO:0008006" key="3">
    <source>
        <dbReference type="Google" id="ProtNLM"/>
    </source>
</evidence>
<evidence type="ECO:0000313" key="2">
    <source>
        <dbReference type="EMBL" id="CEK85723.1"/>
    </source>
</evidence>
<feature type="region of interest" description="Disordered" evidence="1">
    <location>
        <begin position="76"/>
        <end position="105"/>
    </location>
</feature>
<organism evidence="2">
    <name type="scientific">Arion vulgaris</name>
    <dbReference type="NCBI Taxonomy" id="1028688"/>
    <lineage>
        <taxon>Eukaryota</taxon>
        <taxon>Metazoa</taxon>
        <taxon>Spiralia</taxon>
        <taxon>Lophotrochozoa</taxon>
        <taxon>Mollusca</taxon>
        <taxon>Gastropoda</taxon>
        <taxon>Heterobranchia</taxon>
        <taxon>Euthyneura</taxon>
        <taxon>Panpulmonata</taxon>
        <taxon>Eupulmonata</taxon>
        <taxon>Stylommatophora</taxon>
        <taxon>Helicina</taxon>
        <taxon>Arionoidea</taxon>
        <taxon>Arionidae</taxon>
        <taxon>Arion</taxon>
    </lineage>
</organism>
<feature type="non-terminal residue" evidence="2">
    <location>
        <position position="1"/>
    </location>
</feature>